<organism evidence="2 3">
    <name type="scientific">Colwellia echini</name>
    <dbReference type="NCBI Taxonomy" id="1982103"/>
    <lineage>
        <taxon>Bacteria</taxon>
        <taxon>Pseudomonadati</taxon>
        <taxon>Pseudomonadota</taxon>
        <taxon>Gammaproteobacteria</taxon>
        <taxon>Alteromonadales</taxon>
        <taxon>Colwelliaceae</taxon>
        <taxon>Colwellia</taxon>
    </lineage>
</organism>
<comment type="caution">
    <text evidence="2">The sequence shown here is derived from an EMBL/GenBank/DDBJ whole genome shotgun (WGS) entry which is preliminary data.</text>
</comment>
<dbReference type="PANTHER" id="PTHR40940:SF1">
    <property type="entry name" value="PROTEIN BATD"/>
    <property type="match status" value="1"/>
</dbReference>
<dbReference type="InterPro" id="IPR025738">
    <property type="entry name" value="BatD"/>
</dbReference>
<sequence>MKKVAMTQAVTKEILMIKLSFIILPNVKPKSFARNTLLLISLLFLSPWALANSTNNDLIINDLTIADLVEQGKLKITLTLPNDNEEETQIVGQAFVISIEVATERWFAKGSTVEPFSVPHAVIPANNIITTNGNQRIAGTTWSTQTHYITLYPNKAGIYNLPNIAVNVSVNTENNGVVMGIANTKPVSFEIGQPEALQGIDSFIVSSAVTLTIDGQFDAEKTYAVGDAITQTITITADDIPAMMIPEINNTAQALDGISVYHKPAKIFDNSNRGTSTGTRVESFTYIFENAGDYTLPENTIYWWNTNSNALEQLKIPASSWTVYTGGLFTKDQASNIFRGFELNTESFFKILTLIVIITLLSLCIIKRQSILSLYKTVTHYDKRQLRKQFYTHIANKNYLLAENTLYQYLSAIEPVIDPLDNVKTSNLTSIKTNNKSDFKQNNFLEVLNTLAFASETTPNLSLNLSVADAKQYLATLESISKGKAVTKFFTPKEYIKLN</sequence>
<gene>
    <name evidence="2" type="ORF">CWS31_013610</name>
</gene>
<evidence type="ECO:0000313" key="2">
    <source>
        <dbReference type="EMBL" id="TYK64849.1"/>
    </source>
</evidence>
<protein>
    <submittedName>
        <fullName evidence="2">Protein BatD</fullName>
    </submittedName>
</protein>
<reference evidence="2 3" key="1">
    <citation type="submission" date="2019-08" db="EMBL/GenBank/DDBJ databases">
        <title>Microbe sample from Colwellia echini.</title>
        <authorList>
            <person name="Christiansen L."/>
            <person name="Pathiraja D."/>
            <person name="Schultz-Johansen M."/>
            <person name="Choi I.-G."/>
            <person name="Stougaard P."/>
        </authorList>
    </citation>
    <scope>NUCLEOTIDE SEQUENCE [LARGE SCALE GENOMIC DNA]</scope>
    <source>
        <strain evidence="2 3">A3</strain>
    </source>
</reference>
<name>A0ABY3MUI6_9GAMM</name>
<keyword evidence="1" id="KW-0812">Transmembrane</keyword>
<keyword evidence="3" id="KW-1185">Reference proteome</keyword>
<keyword evidence="1" id="KW-0472">Membrane</keyword>
<evidence type="ECO:0000256" key="1">
    <source>
        <dbReference type="SAM" id="Phobius"/>
    </source>
</evidence>
<evidence type="ECO:0000313" key="3">
    <source>
        <dbReference type="Proteomes" id="UP000815846"/>
    </source>
</evidence>
<dbReference type="PANTHER" id="PTHR40940">
    <property type="entry name" value="PROTEIN BATD-RELATED"/>
    <property type="match status" value="1"/>
</dbReference>
<feature type="transmembrane region" description="Helical" evidence="1">
    <location>
        <begin position="348"/>
        <end position="366"/>
    </location>
</feature>
<dbReference type="Proteomes" id="UP000815846">
    <property type="component" value="Unassembled WGS sequence"/>
</dbReference>
<proteinExistence type="predicted"/>
<dbReference type="EMBL" id="PJAI02000017">
    <property type="protein sequence ID" value="TYK64849.1"/>
    <property type="molecule type" value="Genomic_DNA"/>
</dbReference>
<keyword evidence="1" id="KW-1133">Transmembrane helix</keyword>
<accession>A0ABY3MUI6</accession>